<evidence type="ECO:0000313" key="2">
    <source>
        <dbReference type="Proteomes" id="UP000524404"/>
    </source>
</evidence>
<proteinExistence type="predicted"/>
<comment type="caution">
    <text evidence="1">The sequence shown here is derived from an EMBL/GenBank/DDBJ whole genome shotgun (WGS) entry which is preliminary data.</text>
</comment>
<evidence type="ECO:0000313" key="1">
    <source>
        <dbReference type="EMBL" id="MBB6003044.1"/>
    </source>
</evidence>
<protein>
    <submittedName>
        <fullName evidence="1">Uncharacterized protein</fullName>
    </submittedName>
</protein>
<reference evidence="1 2" key="1">
    <citation type="submission" date="2020-08" db="EMBL/GenBank/DDBJ databases">
        <title>Functional genomics of gut bacteria from endangered species of beetles.</title>
        <authorList>
            <person name="Carlos-Shanley C."/>
        </authorList>
    </citation>
    <scope>NUCLEOTIDE SEQUENCE [LARGE SCALE GENOMIC DNA]</scope>
    <source>
        <strain evidence="1 2">S00070</strain>
    </source>
</reference>
<dbReference type="Proteomes" id="UP000524404">
    <property type="component" value="Unassembled WGS sequence"/>
</dbReference>
<name>A0A841ELJ4_9BACT</name>
<dbReference type="AlphaFoldDB" id="A0A841ELJ4"/>
<dbReference type="EMBL" id="JACHKT010000009">
    <property type="protein sequence ID" value="MBB6003044.1"/>
    <property type="molecule type" value="Genomic_DNA"/>
</dbReference>
<organism evidence="1 2">
    <name type="scientific">Arcicella rosea</name>
    <dbReference type="NCBI Taxonomy" id="502909"/>
    <lineage>
        <taxon>Bacteria</taxon>
        <taxon>Pseudomonadati</taxon>
        <taxon>Bacteroidota</taxon>
        <taxon>Cytophagia</taxon>
        <taxon>Cytophagales</taxon>
        <taxon>Flectobacillaceae</taxon>
        <taxon>Arcicella</taxon>
    </lineage>
</organism>
<keyword evidence="2" id="KW-1185">Reference proteome</keyword>
<gene>
    <name evidence="1" type="ORF">HNP25_001696</name>
</gene>
<accession>A0A841ELJ4</accession>
<dbReference type="RefSeq" id="WP_184133204.1">
    <property type="nucleotide sequence ID" value="NZ_JACHKT010000009.1"/>
</dbReference>
<sequence>MAEMVIEIFKTNVSNEQTSEEVLNLLKGFYPHLKITFDLDDCDNILRIQGHNFHSNHIVEVLSQMGICCELIE</sequence>